<dbReference type="EMBL" id="WNKX01000006">
    <property type="protein sequence ID" value="MTW10797.1"/>
    <property type="molecule type" value="Genomic_DNA"/>
</dbReference>
<organism evidence="1 2">
    <name type="scientific">Massilia eburnea</name>
    <dbReference type="NCBI Taxonomy" id="1776165"/>
    <lineage>
        <taxon>Bacteria</taxon>
        <taxon>Pseudomonadati</taxon>
        <taxon>Pseudomonadota</taxon>
        <taxon>Betaproteobacteria</taxon>
        <taxon>Burkholderiales</taxon>
        <taxon>Oxalobacteraceae</taxon>
        <taxon>Telluria group</taxon>
        <taxon>Massilia</taxon>
    </lineage>
</organism>
<dbReference type="Proteomes" id="UP000472320">
    <property type="component" value="Unassembled WGS sequence"/>
</dbReference>
<reference evidence="1 2" key="1">
    <citation type="submission" date="2019-11" db="EMBL/GenBank/DDBJ databases">
        <title>Type strains purchased from KCTC, JCM and DSMZ.</title>
        <authorList>
            <person name="Lu H."/>
        </authorList>
    </citation>
    <scope>NUCLEOTIDE SEQUENCE [LARGE SCALE GENOMIC DNA]</scope>
    <source>
        <strain evidence="1 2">JCM 31587</strain>
    </source>
</reference>
<accession>A0A6L6QFZ1</accession>
<dbReference type="RefSeq" id="WP_155453745.1">
    <property type="nucleotide sequence ID" value="NZ_WNKX01000006.1"/>
</dbReference>
<evidence type="ECO:0008006" key="3">
    <source>
        <dbReference type="Google" id="ProtNLM"/>
    </source>
</evidence>
<sequence>MDNNITRGDGPSKDLRAGVHSTVDKVADNISSIGDQMSAKSDQLNAAYKRFAESGRNYVRTSPGKSLLVALAAGYAVSKLLGARKH</sequence>
<comment type="caution">
    <text evidence="1">The sequence shown here is derived from an EMBL/GenBank/DDBJ whole genome shotgun (WGS) entry which is preliminary data.</text>
</comment>
<dbReference type="OrthoDB" id="8706490at2"/>
<gene>
    <name evidence="1" type="ORF">GM658_09290</name>
</gene>
<proteinExistence type="predicted"/>
<protein>
    <recommendedName>
        <fullName evidence="3">DUF883 family protein</fullName>
    </recommendedName>
</protein>
<keyword evidence="2" id="KW-1185">Reference proteome</keyword>
<name>A0A6L6QFZ1_9BURK</name>
<evidence type="ECO:0000313" key="2">
    <source>
        <dbReference type="Proteomes" id="UP000472320"/>
    </source>
</evidence>
<evidence type="ECO:0000313" key="1">
    <source>
        <dbReference type="EMBL" id="MTW10797.1"/>
    </source>
</evidence>
<dbReference type="AlphaFoldDB" id="A0A6L6QFZ1"/>